<comment type="caution">
    <text evidence="1">The sequence shown here is derived from an EMBL/GenBank/DDBJ whole genome shotgun (WGS) entry which is preliminary data.</text>
</comment>
<sequence>MNNLYIIKIITDLENLDQKDKYQEEICKRTCELKLLEKLYKKFENKEIYNLEQDSEYE</sequence>
<name>A0A9N8Z294_9GLOM</name>
<organism evidence="1 2">
    <name type="scientific">Racocetra fulgida</name>
    <dbReference type="NCBI Taxonomy" id="60492"/>
    <lineage>
        <taxon>Eukaryota</taxon>
        <taxon>Fungi</taxon>
        <taxon>Fungi incertae sedis</taxon>
        <taxon>Mucoromycota</taxon>
        <taxon>Glomeromycotina</taxon>
        <taxon>Glomeromycetes</taxon>
        <taxon>Diversisporales</taxon>
        <taxon>Gigasporaceae</taxon>
        <taxon>Racocetra</taxon>
    </lineage>
</organism>
<keyword evidence="2" id="KW-1185">Reference proteome</keyword>
<gene>
    <name evidence="1" type="ORF">RFULGI_LOCUS793</name>
</gene>
<evidence type="ECO:0000313" key="1">
    <source>
        <dbReference type="EMBL" id="CAG8463624.1"/>
    </source>
</evidence>
<evidence type="ECO:0000313" key="2">
    <source>
        <dbReference type="Proteomes" id="UP000789396"/>
    </source>
</evidence>
<dbReference type="Proteomes" id="UP000789396">
    <property type="component" value="Unassembled WGS sequence"/>
</dbReference>
<accession>A0A9N8Z294</accession>
<dbReference type="EMBL" id="CAJVPZ010000392">
    <property type="protein sequence ID" value="CAG8463624.1"/>
    <property type="molecule type" value="Genomic_DNA"/>
</dbReference>
<protein>
    <submittedName>
        <fullName evidence="1">20076_t:CDS:1</fullName>
    </submittedName>
</protein>
<reference evidence="1" key="1">
    <citation type="submission" date="2021-06" db="EMBL/GenBank/DDBJ databases">
        <authorList>
            <person name="Kallberg Y."/>
            <person name="Tangrot J."/>
            <person name="Rosling A."/>
        </authorList>
    </citation>
    <scope>NUCLEOTIDE SEQUENCE</scope>
    <source>
        <strain evidence="1">IN212</strain>
    </source>
</reference>
<feature type="non-terminal residue" evidence="1">
    <location>
        <position position="1"/>
    </location>
</feature>
<proteinExistence type="predicted"/>
<dbReference type="AlphaFoldDB" id="A0A9N8Z294"/>